<gene>
    <name evidence="2" type="ORF">NQV15_16695</name>
</gene>
<proteinExistence type="predicted"/>
<dbReference type="InterPro" id="IPR019099">
    <property type="entry name" value="Uncharacterised_PGPGW_TM"/>
</dbReference>
<reference evidence="2 3" key="1">
    <citation type="submission" date="2022-08" db="EMBL/GenBank/DDBJ databases">
        <title>novel species in genus Aeromicrobium.</title>
        <authorList>
            <person name="Ye L."/>
        </authorList>
    </citation>
    <scope>NUCLEOTIDE SEQUENCE [LARGE SCALE GENOMIC DNA]</scope>
    <source>
        <strain evidence="3">zg-Y1379</strain>
    </source>
</reference>
<evidence type="ECO:0000313" key="2">
    <source>
        <dbReference type="EMBL" id="UUP13466.1"/>
    </source>
</evidence>
<dbReference type="Proteomes" id="UP001316184">
    <property type="component" value="Chromosome"/>
</dbReference>
<dbReference type="EMBL" id="CP102173">
    <property type="protein sequence ID" value="UUP13466.1"/>
    <property type="molecule type" value="Genomic_DNA"/>
</dbReference>
<accession>A0ABY5MCD5</accession>
<keyword evidence="3" id="KW-1185">Reference proteome</keyword>
<sequence length="161" mass="17514">MKSKRFLRRVGIEVLGWTLVVVGLAALVLPGPGLLCLFAGLAVLSQQYEWAERRLRPVEVMALKSAAQGVETWPRIVASCIGALAIGAVGIVWGIRPDVPGWWPLAERWWLPGGWGTGATLIASSLMALALIVYSYKRFHGLSEQEAQMMAERLAKGETSS</sequence>
<feature type="transmembrane region" description="Helical" evidence="1">
    <location>
        <begin position="76"/>
        <end position="95"/>
    </location>
</feature>
<dbReference type="RefSeq" id="WP_232403533.1">
    <property type="nucleotide sequence ID" value="NZ_CP102173.1"/>
</dbReference>
<protein>
    <submittedName>
        <fullName evidence="2">PGPGW domain-containing protein</fullName>
    </submittedName>
</protein>
<keyword evidence="1" id="KW-1133">Transmembrane helix</keyword>
<evidence type="ECO:0000313" key="3">
    <source>
        <dbReference type="Proteomes" id="UP001316184"/>
    </source>
</evidence>
<dbReference type="Pfam" id="PF09656">
    <property type="entry name" value="PGPGW"/>
    <property type="match status" value="1"/>
</dbReference>
<keyword evidence="1" id="KW-0472">Membrane</keyword>
<keyword evidence="1" id="KW-0812">Transmembrane</keyword>
<evidence type="ECO:0000256" key="1">
    <source>
        <dbReference type="SAM" id="Phobius"/>
    </source>
</evidence>
<organism evidence="2 3">
    <name type="scientific">Aeromicrobium wangtongii</name>
    <dbReference type="NCBI Taxonomy" id="2969247"/>
    <lineage>
        <taxon>Bacteria</taxon>
        <taxon>Bacillati</taxon>
        <taxon>Actinomycetota</taxon>
        <taxon>Actinomycetes</taxon>
        <taxon>Propionibacteriales</taxon>
        <taxon>Nocardioidaceae</taxon>
        <taxon>Aeromicrobium</taxon>
    </lineage>
</organism>
<feature type="transmembrane region" description="Helical" evidence="1">
    <location>
        <begin position="20"/>
        <end position="44"/>
    </location>
</feature>
<feature type="transmembrane region" description="Helical" evidence="1">
    <location>
        <begin position="115"/>
        <end position="136"/>
    </location>
</feature>
<name>A0ABY5MCD5_9ACTN</name>